<dbReference type="Gene3D" id="3.30.160.250">
    <property type="match status" value="1"/>
</dbReference>
<organism evidence="2 3">
    <name type="scientific">Faecalibacterium prausnitzii</name>
    <dbReference type="NCBI Taxonomy" id="853"/>
    <lineage>
        <taxon>Bacteria</taxon>
        <taxon>Bacillati</taxon>
        <taxon>Bacillota</taxon>
        <taxon>Clostridia</taxon>
        <taxon>Eubacteriales</taxon>
        <taxon>Oscillospiraceae</taxon>
        <taxon>Faecalibacterium</taxon>
    </lineage>
</organism>
<proteinExistence type="predicted"/>
<dbReference type="EMBL" id="CABHMY010000111">
    <property type="protein sequence ID" value="VUX12885.1"/>
    <property type="molecule type" value="Genomic_DNA"/>
</dbReference>
<dbReference type="InterPro" id="IPR035069">
    <property type="entry name" value="TTHA1013/TTHA0281-like"/>
</dbReference>
<accession>A0A564U069</accession>
<keyword evidence="3" id="KW-1185">Reference proteome</keyword>
<reference evidence="2 3" key="1">
    <citation type="submission" date="2019-07" db="EMBL/GenBank/DDBJ databases">
        <authorList>
            <person name="Hibberd C M."/>
            <person name="Gehrig L. J."/>
            <person name="Chang H.-W."/>
            <person name="Venkatesh S."/>
        </authorList>
    </citation>
    <scope>NUCLEOTIDE SEQUENCE [LARGE SCALE GENOMIC DNA]</scope>
    <source>
        <strain evidence="2">Faecalibacterium_prausnitzii_JG_BgPS064</strain>
    </source>
</reference>
<dbReference type="Proteomes" id="UP000406184">
    <property type="component" value="Unassembled WGS sequence"/>
</dbReference>
<dbReference type="SUPFAM" id="SSF143100">
    <property type="entry name" value="TTHA1013/TTHA0281-like"/>
    <property type="match status" value="1"/>
</dbReference>
<sequence>MKKNLPDRYFYPAVFIYEDGQEIAVDFPDLGVATSGTSEDDALLSARELLGCVMCGLEEDGEPIPAPSALSAIQPKENERVVLVDAYMPSVRLASVNRSVNRTVTLPAWLNAAALERNVNFSQVLQDALKHQLHLA</sequence>
<name>A0A564U069_9FIRM</name>
<dbReference type="Proteomes" id="UP000733372">
    <property type="component" value="Unassembled WGS sequence"/>
</dbReference>
<gene>
    <name evidence="2" type="ORF">FPPS064S07_00836</name>
    <name evidence="1" type="ORF">KHW66_01850</name>
</gene>
<dbReference type="RefSeq" id="WP_158399074.1">
    <property type="nucleotide sequence ID" value="NZ_CABHMY010000111.1"/>
</dbReference>
<dbReference type="AlphaFoldDB" id="A0A564U069"/>
<dbReference type="EMBL" id="JAGZAM010000001">
    <property type="protein sequence ID" value="MBS5686845.1"/>
    <property type="molecule type" value="Genomic_DNA"/>
</dbReference>
<evidence type="ECO:0000313" key="3">
    <source>
        <dbReference type="Proteomes" id="UP000406184"/>
    </source>
</evidence>
<evidence type="ECO:0000313" key="1">
    <source>
        <dbReference type="EMBL" id="MBS5686845.1"/>
    </source>
</evidence>
<evidence type="ECO:0000313" key="2">
    <source>
        <dbReference type="EMBL" id="VUX12885.1"/>
    </source>
</evidence>
<protein>
    <submittedName>
        <fullName evidence="1">Type II toxin-antitoxin system HicB family antitoxin</fullName>
    </submittedName>
</protein>
<reference evidence="1" key="2">
    <citation type="submission" date="2021-02" db="EMBL/GenBank/DDBJ databases">
        <title>Infant gut strain persistence is associated with maternal origin, phylogeny, and functional potential including surface adhesion and iron acquisition.</title>
        <authorList>
            <person name="Lou Y.C."/>
        </authorList>
    </citation>
    <scope>NUCLEOTIDE SEQUENCE</scope>
    <source>
        <strain evidence="1">L3_101_367G1_dasL3_101_367G1_metabat.metabat.26</strain>
    </source>
</reference>